<dbReference type="GO" id="GO:0004714">
    <property type="term" value="F:transmembrane receptor protein tyrosine kinase activity"/>
    <property type="evidence" value="ECO:0007669"/>
    <property type="project" value="UniProtKB-EC"/>
</dbReference>
<evidence type="ECO:0000313" key="7">
    <source>
        <dbReference type="EMBL" id="KAH7163327.1"/>
    </source>
</evidence>
<keyword evidence="6" id="KW-0812">Transmembrane</keyword>
<comment type="caution">
    <text evidence="7">The sequence shown here is derived from an EMBL/GenBank/DDBJ whole genome shotgun (WGS) entry which is preliminary data.</text>
</comment>
<dbReference type="EMBL" id="JAGMUU010000001">
    <property type="protein sequence ID" value="KAH7163327.1"/>
    <property type="molecule type" value="Genomic_DNA"/>
</dbReference>
<reference evidence="7" key="1">
    <citation type="journal article" date="2021" name="Nat. Commun.">
        <title>Genetic determinants of endophytism in the Arabidopsis root mycobiome.</title>
        <authorList>
            <person name="Mesny F."/>
            <person name="Miyauchi S."/>
            <person name="Thiergart T."/>
            <person name="Pickel B."/>
            <person name="Atanasova L."/>
            <person name="Karlsson M."/>
            <person name="Huettel B."/>
            <person name="Barry K.W."/>
            <person name="Haridas S."/>
            <person name="Chen C."/>
            <person name="Bauer D."/>
            <person name="Andreopoulos W."/>
            <person name="Pangilinan J."/>
            <person name="LaButti K."/>
            <person name="Riley R."/>
            <person name="Lipzen A."/>
            <person name="Clum A."/>
            <person name="Drula E."/>
            <person name="Henrissat B."/>
            <person name="Kohler A."/>
            <person name="Grigoriev I.V."/>
            <person name="Martin F.M."/>
            <person name="Hacquard S."/>
        </authorList>
    </citation>
    <scope>NUCLEOTIDE SEQUENCE</scope>
    <source>
        <strain evidence="7">MPI-CAGE-AT-0021</strain>
    </source>
</reference>
<evidence type="ECO:0000256" key="2">
    <source>
        <dbReference type="ARBA" id="ARBA00022679"/>
    </source>
</evidence>
<sequence>MHVDVVPPGRRDDTSCHGKAYFWACHSGKFRGCCTEDPCTLGYCPDDEEATTTSKTTTSTSSIGARKSTSPGQPPDDRRPVLILTETETDTDTQTKTGQFQSFIMTDSGTTHTIPSNDRVTITKHTLIVTDKAPSRTPMPKVSSSSTLISTLVPSSRSATVVTTETSSATASSEYDPVGGFSTGAIVGAAVGGVIALAIIAVLMVVFRRRRRRTRRNSQETMSHIRESESGEKAWFEAMSPHTTSTKGSGGDPFAPFGGRVDKADDIHQSTGNTFEMDGTSSVPVELPAEIHHSSDSRFSDPRSSDTATRKHRVQPSGPVDPRANLNASTADRRHNTYVNHWNQYRDLGPAR</sequence>
<dbReference type="EC" id="2.7.10.1" evidence="1"/>
<feature type="compositionally biased region" description="Basic and acidic residues" evidence="5">
    <location>
        <begin position="289"/>
        <end position="304"/>
    </location>
</feature>
<keyword evidence="2" id="KW-0808">Transferase</keyword>
<name>A0A9P9JIY9_9HYPO</name>
<keyword evidence="6" id="KW-0472">Membrane</keyword>
<evidence type="ECO:0000256" key="3">
    <source>
        <dbReference type="ARBA" id="ARBA00022777"/>
    </source>
</evidence>
<dbReference type="InterPro" id="IPR044912">
    <property type="entry name" value="Egfr_JX_dom"/>
</dbReference>
<dbReference type="AlphaFoldDB" id="A0A9P9JIY9"/>
<accession>A0A9P9JIY9</accession>
<protein>
    <recommendedName>
        <fullName evidence="1">receptor protein-tyrosine kinase</fullName>
        <ecNumber evidence="1">2.7.10.1</ecNumber>
    </recommendedName>
</protein>
<dbReference type="OrthoDB" id="5431298at2759"/>
<evidence type="ECO:0000256" key="6">
    <source>
        <dbReference type="SAM" id="Phobius"/>
    </source>
</evidence>
<feature type="compositionally biased region" description="Polar residues" evidence="5">
    <location>
        <begin position="269"/>
        <end position="283"/>
    </location>
</feature>
<feature type="region of interest" description="Disordered" evidence="5">
    <location>
        <begin position="242"/>
        <end position="338"/>
    </location>
</feature>
<feature type="region of interest" description="Disordered" evidence="5">
    <location>
        <begin position="45"/>
        <end position="79"/>
    </location>
</feature>
<keyword evidence="6" id="KW-1133">Transmembrane helix</keyword>
<evidence type="ECO:0000256" key="5">
    <source>
        <dbReference type="SAM" id="MobiDB-lite"/>
    </source>
</evidence>
<proteinExistence type="predicted"/>
<feature type="compositionally biased region" description="Low complexity" evidence="5">
    <location>
        <begin position="51"/>
        <end position="62"/>
    </location>
</feature>
<dbReference type="Proteomes" id="UP000717696">
    <property type="component" value="Unassembled WGS sequence"/>
</dbReference>
<organism evidence="7 8">
    <name type="scientific">Dactylonectria estremocensis</name>
    <dbReference type="NCBI Taxonomy" id="1079267"/>
    <lineage>
        <taxon>Eukaryota</taxon>
        <taxon>Fungi</taxon>
        <taxon>Dikarya</taxon>
        <taxon>Ascomycota</taxon>
        <taxon>Pezizomycotina</taxon>
        <taxon>Sordariomycetes</taxon>
        <taxon>Hypocreomycetidae</taxon>
        <taxon>Hypocreales</taxon>
        <taxon>Nectriaceae</taxon>
        <taxon>Dactylonectria</taxon>
    </lineage>
</organism>
<evidence type="ECO:0000256" key="1">
    <source>
        <dbReference type="ARBA" id="ARBA00011902"/>
    </source>
</evidence>
<evidence type="ECO:0000313" key="8">
    <source>
        <dbReference type="Proteomes" id="UP000717696"/>
    </source>
</evidence>
<dbReference type="Gene3D" id="6.10.250.2930">
    <property type="match status" value="1"/>
</dbReference>
<evidence type="ECO:0000256" key="4">
    <source>
        <dbReference type="ARBA" id="ARBA00023137"/>
    </source>
</evidence>
<feature type="transmembrane region" description="Helical" evidence="6">
    <location>
        <begin position="185"/>
        <end position="207"/>
    </location>
</feature>
<gene>
    <name evidence="7" type="ORF">B0J13DRAFT_634566</name>
</gene>
<keyword evidence="4" id="KW-0829">Tyrosine-protein kinase</keyword>
<keyword evidence="3" id="KW-0418">Kinase</keyword>
<keyword evidence="8" id="KW-1185">Reference proteome</keyword>